<evidence type="ECO:0000313" key="1">
    <source>
        <dbReference type="EMBL" id="MDI1230197.1"/>
    </source>
</evidence>
<comment type="caution">
    <text evidence="1">The sequence shown here is derived from an EMBL/GenBank/DDBJ whole genome shotgun (WGS) entry which is preliminary data.</text>
</comment>
<dbReference type="PANTHER" id="PTHR12993">
    <property type="entry name" value="N-ACETYLGLUCOSAMINYL-PHOSPHATIDYLINOSITOL DE-N-ACETYLASE-RELATED"/>
    <property type="match status" value="1"/>
</dbReference>
<dbReference type="Pfam" id="PF02585">
    <property type="entry name" value="PIG-L"/>
    <property type="match status" value="1"/>
</dbReference>
<keyword evidence="2" id="KW-1185">Reference proteome</keyword>
<dbReference type="Proteomes" id="UP001160519">
    <property type="component" value="Unassembled WGS sequence"/>
</dbReference>
<proteinExistence type="predicted"/>
<accession>A0AA43TKM8</accession>
<gene>
    <name evidence="1" type="ORF">PSU93_03495</name>
</gene>
<dbReference type="PANTHER" id="PTHR12993:SF29">
    <property type="entry name" value="BLR3841 PROTEIN"/>
    <property type="match status" value="1"/>
</dbReference>
<dbReference type="InterPro" id="IPR024078">
    <property type="entry name" value="LmbE-like_dom_sf"/>
</dbReference>
<dbReference type="EMBL" id="JAQSDF010000006">
    <property type="protein sequence ID" value="MDI1230197.1"/>
    <property type="molecule type" value="Genomic_DNA"/>
</dbReference>
<dbReference type="Gene3D" id="3.40.50.10320">
    <property type="entry name" value="LmbE-like"/>
    <property type="match status" value="1"/>
</dbReference>
<sequence>MKKFINKFIRARWQSKIAKLQPCPLPKPLTLVKGGKVLVFSPHPDDETLGCGGTLALLRDNGCTIKVVFVTDGGGAGSLPEGSIAIRQQEAKAALTTLGVQDWLFLDEPDGSFRNHPKFERQALEIMQQFQADWLFLPSVLDYHRDHVAIGQTLFSLWQRYKTAERLFFYEIWSPVPATHVVDISSVIDLKRQAISHYQLPLEHCDYLSAIMGLAAYRGLYLFGNGHPKFAEAFVEAENNGSWSGMPERMLSLRVYLEKRLKQ</sequence>
<protein>
    <submittedName>
        <fullName evidence="1">PIG-L family deacetylase</fullName>
    </submittedName>
</protein>
<evidence type="ECO:0000313" key="2">
    <source>
        <dbReference type="Proteomes" id="UP001160519"/>
    </source>
</evidence>
<dbReference type="InterPro" id="IPR003737">
    <property type="entry name" value="GlcNAc_PI_deacetylase-related"/>
</dbReference>
<dbReference type="SUPFAM" id="SSF102588">
    <property type="entry name" value="LmbE-like"/>
    <property type="match status" value="1"/>
</dbReference>
<name>A0AA43TKM8_9GAMM</name>
<dbReference type="GO" id="GO:0016811">
    <property type="term" value="F:hydrolase activity, acting on carbon-nitrogen (but not peptide) bonds, in linear amides"/>
    <property type="evidence" value="ECO:0007669"/>
    <property type="project" value="TreeGrafter"/>
</dbReference>
<dbReference type="AlphaFoldDB" id="A0AA43TKM8"/>
<organism evidence="1 2">
    <name type="scientific">Candidatus Methylobacter titanis</name>
    <dbReference type="NCBI Taxonomy" id="3053457"/>
    <lineage>
        <taxon>Bacteria</taxon>
        <taxon>Pseudomonadati</taxon>
        <taxon>Pseudomonadota</taxon>
        <taxon>Gammaproteobacteria</taxon>
        <taxon>Methylococcales</taxon>
        <taxon>Methylococcaceae</taxon>
        <taxon>Methylobacter</taxon>
    </lineage>
</organism>
<reference evidence="1" key="1">
    <citation type="submission" date="2023-01" db="EMBL/GenBank/DDBJ databases">
        <title>Biogeochemical cycle of methane in antarctic sediments.</title>
        <authorList>
            <person name="Roldan D.M."/>
            <person name="Menes R.J."/>
        </authorList>
    </citation>
    <scope>NUCLEOTIDE SEQUENCE [LARGE SCALE GENOMIC DNA]</scope>
    <source>
        <strain evidence="1">K-2018 MAG008</strain>
    </source>
</reference>